<gene>
    <name evidence="1" type="ORF">BJP34_10550</name>
</gene>
<proteinExistence type="predicted"/>
<accession>A0A1D8TQI2</accession>
<dbReference type="Proteomes" id="UP000177870">
    <property type="component" value="Chromosome"/>
</dbReference>
<evidence type="ECO:0000313" key="2">
    <source>
        <dbReference type="Proteomes" id="UP000177870"/>
    </source>
</evidence>
<dbReference type="EMBL" id="CP017599">
    <property type="protein sequence ID" value="AOW99833.1"/>
    <property type="molecule type" value="Genomic_DNA"/>
</dbReference>
<dbReference type="AlphaFoldDB" id="A0A1D8TQI2"/>
<protein>
    <submittedName>
        <fullName evidence="1">Uncharacterized protein</fullName>
    </submittedName>
</protein>
<sequence length="83" mass="8742">MISNPQSSIGVGGYSCLSKGARPFAPRVGLCLKVLPKVREPGLGGAHRHGNLILNGKSAPKLFELTQPGKLVEGLTKILIKEP</sequence>
<reference evidence="2" key="1">
    <citation type="submission" date="2016-10" db="EMBL/GenBank/DDBJ databases">
        <title>Comparative genomics uncovers the prolific and rare metabolic potential of the cyanobacterial genus Moorea.</title>
        <authorList>
            <person name="Leao T."/>
            <person name="Castelao G."/>
            <person name="Korobeynikov A."/>
            <person name="Monroe E.A."/>
            <person name="Podell S."/>
            <person name="Glukhov E."/>
            <person name="Allen E."/>
            <person name="Gerwick W.H."/>
            <person name="Gerwick L."/>
        </authorList>
    </citation>
    <scope>NUCLEOTIDE SEQUENCE [LARGE SCALE GENOMIC DNA]</scope>
    <source>
        <strain evidence="2">PAL-8-15-08-1</strain>
    </source>
</reference>
<name>A0A1D8TQI2_9CYAN</name>
<organism evidence="1 2">
    <name type="scientific">Moorena producens PAL-8-15-08-1</name>
    <dbReference type="NCBI Taxonomy" id="1458985"/>
    <lineage>
        <taxon>Bacteria</taxon>
        <taxon>Bacillati</taxon>
        <taxon>Cyanobacteriota</taxon>
        <taxon>Cyanophyceae</taxon>
        <taxon>Coleofasciculales</taxon>
        <taxon>Coleofasciculaceae</taxon>
        <taxon>Moorena</taxon>
    </lineage>
</organism>
<dbReference type="KEGG" id="mpro:BJP34_10550"/>
<evidence type="ECO:0000313" key="1">
    <source>
        <dbReference type="EMBL" id="AOW99833.1"/>
    </source>
</evidence>